<protein>
    <submittedName>
        <fullName evidence="2">Uncharacterized protein</fullName>
    </submittedName>
</protein>
<sequence>MARRRIGAGGGGVVVVMVAVVVLAICVNAQVYTCWGGCYNKCFLRSNGTGQEMLACYYQCFNSCPRRSPADSPYYCQIGCYIELCGPDSNDVARSEKCFGRCTNLCKF</sequence>
<reference evidence="2" key="1">
    <citation type="submission" date="2020-06" db="EMBL/GenBank/DDBJ databases">
        <authorList>
            <person name="Li T."/>
            <person name="Hu X."/>
            <person name="Zhang T."/>
            <person name="Song X."/>
            <person name="Zhang H."/>
            <person name="Dai N."/>
            <person name="Sheng W."/>
            <person name="Hou X."/>
            <person name="Wei L."/>
        </authorList>
    </citation>
    <scope>NUCLEOTIDE SEQUENCE</scope>
    <source>
        <strain evidence="2">3651</strain>
        <tissue evidence="2">Leaf</tissue>
    </source>
</reference>
<keyword evidence="1" id="KW-1133">Transmembrane helix</keyword>
<dbReference type="InterPro" id="IPR038975">
    <property type="entry name" value="THNL"/>
</dbReference>
<evidence type="ECO:0000256" key="1">
    <source>
        <dbReference type="SAM" id="Phobius"/>
    </source>
</evidence>
<reference evidence="2" key="2">
    <citation type="journal article" date="2024" name="Plant">
        <title>Genomic evolution and insights into agronomic trait innovations of Sesamum species.</title>
        <authorList>
            <person name="Miao H."/>
            <person name="Wang L."/>
            <person name="Qu L."/>
            <person name="Liu H."/>
            <person name="Sun Y."/>
            <person name="Le M."/>
            <person name="Wang Q."/>
            <person name="Wei S."/>
            <person name="Zheng Y."/>
            <person name="Lin W."/>
            <person name="Duan Y."/>
            <person name="Cao H."/>
            <person name="Xiong S."/>
            <person name="Wang X."/>
            <person name="Wei L."/>
            <person name="Li C."/>
            <person name="Ma Q."/>
            <person name="Ju M."/>
            <person name="Zhao R."/>
            <person name="Li G."/>
            <person name="Mu C."/>
            <person name="Tian Q."/>
            <person name="Mei H."/>
            <person name="Zhang T."/>
            <person name="Gao T."/>
            <person name="Zhang H."/>
        </authorList>
    </citation>
    <scope>NUCLEOTIDE SEQUENCE</scope>
    <source>
        <strain evidence="2">3651</strain>
    </source>
</reference>
<dbReference type="Proteomes" id="UP001293254">
    <property type="component" value="Unassembled WGS sequence"/>
</dbReference>
<accession>A0AAE2CFA1</accession>
<dbReference type="AlphaFoldDB" id="A0AAE2CFA1"/>
<dbReference type="PANTHER" id="PTHR36312">
    <property type="entry name" value="THIONIN-LIKE PROTEIN 1"/>
    <property type="match status" value="1"/>
</dbReference>
<feature type="transmembrane region" description="Helical" evidence="1">
    <location>
        <begin position="12"/>
        <end position="32"/>
    </location>
</feature>
<comment type="caution">
    <text evidence="2">The sequence shown here is derived from an EMBL/GenBank/DDBJ whole genome shotgun (WGS) entry which is preliminary data.</text>
</comment>
<keyword evidence="1" id="KW-0812">Transmembrane</keyword>
<name>A0AAE2CFA1_9LAMI</name>
<keyword evidence="1" id="KW-0472">Membrane</keyword>
<evidence type="ECO:0000313" key="3">
    <source>
        <dbReference type="Proteomes" id="UP001293254"/>
    </source>
</evidence>
<dbReference type="EMBL" id="JACGWO010000009">
    <property type="protein sequence ID" value="KAK4420021.1"/>
    <property type="molecule type" value="Genomic_DNA"/>
</dbReference>
<proteinExistence type="predicted"/>
<organism evidence="2 3">
    <name type="scientific">Sesamum alatum</name>
    <dbReference type="NCBI Taxonomy" id="300844"/>
    <lineage>
        <taxon>Eukaryota</taxon>
        <taxon>Viridiplantae</taxon>
        <taxon>Streptophyta</taxon>
        <taxon>Embryophyta</taxon>
        <taxon>Tracheophyta</taxon>
        <taxon>Spermatophyta</taxon>
        <taxon>Magnoliopsida</taxon>
        <taxon>eudicotyledons</taxon>
        <taxon>Gunneridae</taxon>
        <taxon>Pentapetalae</taxon>
        <taxon>asterids</taxon>
        <taxon>lamiids</taxon>
        <taxon>Lamiales</taxon>
        <taxon>Pedaliaceae</taxon>
        <taxon>Sesamum</taxon>
    </lineage>
</organism>
<dbReference type="PANTHER" id="PTHR36312:SF2">
    <property type="entry name" value="THIONIN-LIKE PROTEIN"/>
    <property type="match status" value="1"/>
</dbReference>
<gene>
    <name evidence="2" type="ORF">Salat_2415000</name>
</gene>
<evidence type="ECO:0000313" key="2">
    <source>
        <dbReference type="EMBL" id="KAK4420021.1"/>
    </source>
</evidence>
<keyword evidence="3" id="KW-1185">Reference proteome</keyword>